<dbReference type="PANTHER" id="PTHR47231">
    <property type="entry name" value="UPF0722 PROTEIN C11ORF88"/>
    <property type="match status" value="1"/>
</dbReference>
<keyword evidence="5" id="KW-0966">Cell projection</keyword>
<feature type="compositionally biased region" description="Gly residues" evidence="3">
    <location>
        <begin position="72"/>
        <end position="85"/>
    </location>
</feature>
<evidence type="ECO:0000313" key="4">
    <source>
        <dbReference type="Proteomes" id="UP001652642"/>
    </source>
</evidence>
<comment type="similarity">
    <text evidence="1">Belongs to the HOATZ family.</text>
</comment>
<keyword evidence="4" id="KW-1185">Reference proteome</keyword>
<dbReference type="GeneID" id="110079380"/>
<organism evidence="4 5">
    <name type="scientific">Pogona vitticeps</name>
    <name type="common">central bearded dragon</name>
    <dbReference type="NCBI Taxonomy" id="103695"/>
    <lineage>
        <taxon>Eukaryota</taxon>
        <taxon>Metazoa</taxon>
        <taxon>Chordata</taxon>
        <taxon>Craniata</taxon>
        <taxon>Vertebrata</taxon>
        <taxon>Euteleostomi</taxon>
        <taxon>Lepidosauria</taxon>
        <taxon>Squamata</taxon>
        <taxon>Bifurcata</taxon>
        <taxon>Unidentata</taxon>
        <taxon>Episquamata</taxon>
        <taxon>Toxicofera</taxon>
        <taxon>Iguania</taxon>
        <taxon>Acrodonta</taxon>
        <taxon>Agamidae</taxon>
        <taxon>Amphibolurinae</taxon>
        <taxon>Pogona</taxon>
    </lineage>
</organism>
<evidence type="ECO:0000256" key="3">
    <source>
        <dbReference type="SAM" id="MobiDB-lite"/>
    </source>
</evidence>
<feature type="region of interest" description="Disordered" evidence="3">
    <location>
        <begin position="56"/>
        <end position="126"/>
    </location>
</feature>
<dbReference type="Proteomes" id="UP001652642">
    <property type="component" value="Chromosome 8"/>
</dbReference>
<feature type="region of interest" description="Disordered" evidence="3">
    <location>
        <begin position="1"/>
        <end position="35"/>
    </location>
</feature>
<dbReference type="PANTHER" id="PTHR47231:SF1">
    <property type="entry name" value="CILIA- AND FLAGELLA-ASSOCIATED PROTEIN HOATZ"/>
    <property type="match status" value="1"/>
</dbReference>
<accession>A0ABM5EQF9</accession>
<protein>
    <recommendedName>
        <fullName evidence="2">Cilia- and flagella-associated protein HOATZ</fullName>
    </recommendedName>
</protein>
<keyword evidence="5" id="KW-0282">Flagellum</keyword>
<sequence length="184" mass="19588">MATAREAASGPEAPRPQAVAPPGSGGLGSGGSLVFQGGEEQDVALAKTFWNSVTLQPPLESRLTGHRASSLPGGGGNNGGGGGGSRRSSAVKNEPHSARPSVDKSKDERSLGATEAEKKDVKEQYLKKAKRREEIIALLRKQRAERILKESFSNMHKSKSKIQDSKIQIPESDFEDKESVKALN</sequence>
<feature type="compositionally biased region" description="Basic and acidic residues" evidence="3">
    <location>
        <begin position="93"/>
        <end position="126"/>
    </location>
</feature>
<evidence type="ECO:0000313" key="5">
    <source>
        <dbReference type="RefSeq" id="XP_072835385.1"/>
    </source>
</evidence>
<dbReference type="InterPro" id="IPR040681">
    <property type="entry name" value="HOATZ-like"/>
</dbReference>
<evidence type="ECO:0000256" key="1">
    <source>
        <dbReference type="ARBA" id="ARBA00023451"/>
    </source>
</evidence>
<gene>
    <name evidence="5" type="primary">HOATZ</name>
</gene>
<reference evidence="5" key="1">
    <citation type="submission" date="2025-08" db="UniProtKB">
        <authorList>
            <consortium name="RefSeq"/>
        </authorList>
    </citation>
    <scope>IDENTIFICATION</scope>
</reference>
<keyword evidence="5" id="KW-0969">Cilium</keyword>
<dbReference type="Pfam" id="PF17664">
    <property type="entry name" value="HOATZ-like"/>
    <property type="match status" value="1"/>
</dbReference>
<evidence type="ECO:0000256" key="2">
    <source>
        <dbReference type="ARBA" id="ARBA00023657"/>
    </source>
</evidence>
<dbReference type="RefSeq" id="XP_072835385.1">
    <property type="nucleotide sequence ID" value="XM_072979284.1"/>
</dbReference>
<name>A0ABM5EQF9_9SAUR</name>
<feature type="region of interest" description="Disordered" evidence="3">
    <location>
        <begin position="151"/>
        <end position="184"/>
    </location>
</feature>
<proteinExistence type="inferred from homology"/>